<sequence>MPGQVWDELAAEAQALAALLADREPGVYRRYDRWWSDLPGAEVQIIR</sequence>
<dbReference type="EMBL" id="JACHBR010000003">
    <property type="protein sequence ID" value="MBB5631431.1"/>
    <property type="molecule type" value="Genomic_DNA"/>
</dbReference>
<accession>A0A7W9DU78</accession>
<evidence type="ECO:0000313" key="1">
    <source>
        <dbReference type="EMBL" id="MBB5631431.1"/>
    </source>
</evidence>
<dbReference type="Proteomes" id="UP000588112">
    <property type="component" value="Unassembled WGS sequence"/>
</dbReference>
<proteinExistence type="predicted"/>
<keyword evidence="2" id="KW-1185">Reference proteome</keyword>
<dbReference type="AlphaFoldDB" id="A0A7W9DU78"/>
<dbReference type="RefSeq" id="WP_184617924.1">
    <property type="nucleotide sequence ID" value="NZ_BOOS01000006.1"/>
</dbReference>
<protein>
    <submittedName>
        <fullName evidence="1">Uncharacterized protein</fullName>
    </submittedName>
</protein>
<organism evidence="1 2">
    <name type="scientific">Sphaerisporangium krabiense</name>
    <dbReference type="NCBI Taxonomy" id="763782"/>
    <lineage>
        <taxon>Bacteria</taxon>
        <taxon>Bacillati</taxon>
        <taxon>Actinomycetota</taxon>
        <taxon>Actinomycetes</taxon>
        <taxon>Streptosporangiales</taxon>
        <taxon>Streptosporangiaceae</taxon>
        <taxon>Sphaerisporangium</taxon>
    </lineage>
</organism>
<reference evidence="1 2" key="1">
    <citation type="submission" date="2020-08" db="EMBL/GenBank/DDBJ databases">
        <title>Sequencing the genomes of 1000 actinobacteria strains.</title>
        <authorList>
            <person name="Klenk H.-P."/>
        </authorList>
    </citation>
    <scope>NUCLEOTIDE SEQUENCE [LARGE SCALE GENOMIC DNA]</scope>
    <source>
        <strain evidence="1 2">DSM 45790</strain>
    </source>
</reference>
<comment type="caution">
    <text evidence="1">The sequence shown here is derived from an EMBL/GenBank/DDBJ whole genome shotgun (WGS) entry which is preliminary data.</text>
</comment>
<name>A0A7W9DU78_9ACTN</name>
<evidence type="ECO:0000313" key="2">
    <source>
        <dbReference type="Proteomes" id="UP000588112"/>
    </source>
</evidence>
<gene>
    <name evidence="1" type="ORF">BJ981_007217</name>
</gene>